<keyword evidence="1 5" id="KW-0597">Phosphoprotein</keyword>
<dbReference type="InterPro" id="IPR011006">
    <property type="entry name" value="CheY-like_superfamily"/>
</dbReference>
<evidence type="ECO:0000256" key="2">
    <source>
        <dbReference type="ARBA" id="ARBA00023015"/>
    </source>
</evidence>
<comment type="caution">
    <text evidence="8">The sequence shown here is derived from an EMBL/GenBank/DDBJ whole genome shotgun (WGS) entry which is preliminary data.</text>
</comment>
<reference evidence="8" key="2">
    <citation type="submission" date="2020-09" db="EMBL/GenBank/DDBJ databases">
        <authorList>
            <person name="Sun Q."/>
            <person name="Kim S."/>
        </authorList>
    </citation>
    <scope>NUCLEOTIDE SEQUENCE</scope>
    <source>
        <strain evidence="8">KCTC 22169</strain>
    </source>
</reference>
<evidence type="ECO:0000259" key="7">
    <source>
        <dbReference type="PROSITE" id="PS50110"/>
    </source>
</evidence>
<feature type="domain" description="HTH luxR-type" evidence="6">
    <location>
        <begin position="151"/>
        <end position="216"/>
    </location>
</feature>
<evidence type="ECO:0000256" key="3">
    <source>
        <dbReference type="ARBA" id="ARBA00023125"/>
    </source>
</evidence>
<protein>
    <submittedName>
        <fullName evidence="8">DNA-binding response regulator</fullName>
    </submittedName>
</protein>
<evidence type="ECO:0000256" key="4">
    <source>
        <dbReference type="ARBA" id="ARBA00023163"/>
    </source>
</evidence>
<dbReference type="Proteomes" id="UP000626148">
    <property type="component" value="Unassembled WGS sequence"/>
</dbReference>
<dbReference type="GO" id="GO:0006355">
    <property type="term" value="P:regulation of DNA-templated transcription"/>
    <property type="evidence" value="ECO:0007669"/>
    <property type="project" value="InterPro"/>
</dbReference>
<dbReference type="GO" id="GO:0003677">
    <property type="term" value="F:DNA binding"/>
    <property type="evidence" value="ECO:0007669"/>
    <property type="project" value="UniProtKB-KW"/>
</dbReference>
<dbReference type="SMART" id="SM00448">
    <property type="entry name" value="REC"/>
    <property type="match status" value="1"/>
</dbReference>
<sequence>MSDTVNVMLVDDQTLVREGIKSLLQLAGHVRIVGEASDGLEALEELPRCQPDVVLMDIRMPRMDGIAAMTQMKEQGIQTPVIILTTFDDHELVLNGIRAGARGFLLKDVSLESLVEAIETVKNGETLIQPAVTERVLKGFTELQGDSKVEKDPVQEPLTQREIEILRLMAGGYSNKEISRAIFKSEGTIKNHVSNILAKLNVRDRTRAVLKALELGLI</sequence>
<evidence type="ECO:0000259" key="6">
    <source>
        <dbReference type="PROSITE" id="PS50043"/>
    </source>
</evidence>
<dbReference type="PRINTS" id="PR00038">
    <property type="entry name" value="HTHLUXR"/>
</dbReference>
<keyword evidence="3 8" id="KW-0238">DNA-binding</keyword>
<organism evidence="8 9">
    <name type="scientific">Saccharospirillum salsuginis</name>
    <dbReference type="NCBI Taxonomy" id="418750"/>
    <lineage>
        <taxon>Bacteria</taxon>
        <taxon>Pseudomonadati</taxon>
        <taxon>Pseudomonadota</taxon>
        <taxon>Gammaproteobacteria</taxon>
        <taxon>Oceanospirillales</taxon>
        <taxon>Saccharospirillaceae</taxon>
        <taxon>Saccharospirillum</taxon>
    </lineage>
</organism>
<name>A0A918K7X5_9GAMM</name>
<dbReference type="InterPro" id="IPR016032">
    <property type="entry name" value="Sig_transdc_resp-reg_C-effctor"/>
</dbReference>
<proteinExistence type="predicted"/>
<feature type="domain" description="Response regulatory" evidence="7">
    <location>
        <begin position="6"/>
        <end position="122"/>
    </location>
</feature>
<gene>
    <name evidence="8" type="ORF">GCM10007392_19270</name>
</gene>
<dbReference type="SUPFAM" id="SSF46894">
    <property type="entry name" value="C-terminal effector domain of the bipartite response regulators"/>
    <property type="match status" value="1"/>
</dbReference>
<keyword evidence="9" id="KW-1185">Reference proteome</keyword>
<evidence type="ECO:0000256" key="1">
    <source>
        <dbReference type="ARBA" id="ARBA00022553"/>
    </source>
</evidence>
<dbReference type="Pfam" id="PF00072">
    <property type="entry name" value="Response_reg"/>
    <property type="match status" value="1"/>
</dbReference>
<dbReference type="InterPro" id="IPR039420">
    <property type="entry name" value="WalR-like"/>
</dbReference>
<dbReference type="EMBL" id="BMXR01000004">
    <property type="protein sequence ID" value="GGX52089.1"/>
    <property type="molecule type" value="Genomic_DNA"/>
</dbReference>
<feature type="modified residue" description="4-aspartylphosphate" evidence="5">
    <location>
        <position position="57"/>
    </location>
</feature>
<evidence type="ECO:0000313" key="8">
    <source>
        <dbReference type="EMBL" id="GGX52089.1"/>
    </source>
</evidence>
<dbReference type="RefSeq" id="WP_189608335.1">
    <property type="nucleotide sequence ID" value="NZ_BMXR01000004.1"/>
</dbReference>
<dbReference type="PROSITE" id="PS50043">
    <property type="entry name" value="HTH_LUXR_2"/>
    <property type="match status" value="1"/>
</dbReference>
<dbReference type="InterPro" id="IPR058245">
    <property type="entry name" value="NreC/VraR/RcsB-like_REC"/>
</dbReference>
<dbReference type="SMART" id="SM00421">
    <property type="entry name" value="HTH_LUXR"/>
    <property type="match status" value="1"/>
</dbReference>
<evidence type="ECO:0000313" key="9">
    <source>
        <dbReference type="Proteomes" id="UP000626148"/>
    </source>
</evidence>
<dbReference type="PANTHER" id="PTHR43214:SF24">
    <property type="entry name" value="TRANSCRIPTIONAL REGULATORY PROTEIN NARL-RELATED"/>
    <property type="match status" value="1"/>
</dbReference>
<accession>A0A918K7X5</accession>
<keyword evidence="4" id="KW-0804">Transcription</keyword>
<dbReference type="PROSITE" id="PS50110">
    <property type="entry name" value="RESPONSE_REGULATORY"/>
    <property type="match status" value="1"/>
</dbReference>
<dbReference type="Pfam" id="PF00196">
    <property type="entry name" value="GerE"/>
    <property type="match status" value="1"/>
</dbReference>
<reference evidence="8" key="1">
    <citation type="journal article" date="2014" name="Int. J. Syst. Evol. Microbiol.">
        <title>Complete genome sequence of Corynebacterium casei LMG S-19264T (=DSM 44701T), isolated from a smear-ripened cheese.</title>
        <authorList>
            <consortium name="US DOE Joint Genome Institute (JGI-PGF)"/>
            <person name="Walter F."/>
            <person name="Albersmeier A."/>
            <person name="Kalinowski J."/>
            <person name="Ruckert C."/>
        </authorList>
    </citation>
    <scope>NUCLEOTIDE SEQUENCE</scope>
    <source>
        <strain evidence="8">KCTC 22169</strain>
    </source>
</reference>
<dbReference type="Gene3D" id="3.40.50.2300">
    <property type="match status" value="1"/>
</dbReference>
<dbReference type="PANTHER" id="PTHR43214">
    <property type="entry name" value="TWO-COMPONENT RESPONSE REGULATOR"/>
    <property type="match status" value="1"/>
</dbReference>
<keyword evidence="2" id="KW-0805">Transcription regulation</keyword>
<dbReference type="InterPro" id="IPR000792">
    <property type="entry name" value="Tscrpt_reg_LuxR_C"/>
</dbReference>
<dbReference type="CDD" id="cd17535">
    <property type="entry name" value="REC_NarL-like"/>
    <property type="match status" value="1"/>
</dbReference>
<dbReference type="AlphaFoldDB" id="A0A918K7X5"/>
<dbReference type="CDD" id="cd06170">
    <property type="entry name" value="LuxR_C_like"/>
    <property type="match status" value="1"/>
</dbReference>
<dbReference type="InterPro" id="IPR001789">
    <property type="entry name" value="Sig_transdc_resp-reg_receiver"/>
</dbReference>
<dbReference type="GO" id="GO:0000160">
    <property type="term" value="P:phosphorelay signal transduction system"/>
    <property type="evidence" value="ECO:0007669"/>
    <property type="project" value="InterPro"/>
</dbReference>
<evidence type="ECO:0000256" key="5">
    <source>
        <dbReference type="PROSITE-ProRule" id="PRU00169"/>
    </source>
</evidence>
<dbReference type="SUPFAM" id="SSF52172">
    <property type="entry name" value="CheY-like"/>
    <property type="match status" value="1"/>
</dbReference>